<protein>
    <submittedName>
        <fullName evidence="3">Uncharacterized protein</fullName>
    </submittedName>
</protein>
<dbReference type="EMBL" id="MN740973">
    <property type="protein sequence ID" value="QHU20768.1"/>
    <property type="molecule type" value="Genomic_DNA"/>
</dbReference>
<feature type="transmembrane region" description="Helical" evidence="2">
    <location>
        <begin position="30"/>
        <end position="48"/>
    </location>
</feature>
<reference evidence="3" key="1">
    <citation type="journal article" date="2020" name="Nature">
        <title>Giant virus diversity and host interactions through global metagenomics.</title>
        <authorList>
            <person name="Schulz F."/>
            <person name="Roux S."/>
            <person name="Paez-Espino D."/>
            <person name="Jungbluth S."/>
            <person name="Walsh D.A."/>
            <person name="Denef V.J."/>
            <person name="McMahon K.D."/>
            <person name="Konstantinidis K.T."/>
            <person name="Eloe-Fadrosh E.A."/>
            <person name="Kyrpides N.C."/>
            <person name="Woyke T."/>
        </authorList>
    </citation>
    <scope>NUCLEOTIDE SEQUENCE</scope>
    <source>
        <strain evidence="3">GVMAG-S-3300013093-109</strain>
    </source>
</reference>
<keyword evidence="2" id="KW-0472">Membrane</keyword>
<dbReference type="AlphaFoldDB" id="A0A6C0KWQ4"/>
<proteinExistence type="predicted"/>
<name>A0A6C0KWQ4_9ZZZZ</name>
<feature type="region of interest" description="Disordered" evidence="1">
    <location>
        <begin position="162"/>
        <end position="191"/>
    </location>
</feature>
<evidence type="ECO:0000313" key="3">
    <source>
        <dbReference type="EMBL" id="QHU20768.1"/>
    </source>
</evidence>
<evidence type="ECO:0000256" key="2">
    <source>
        <dbReference type="SAM" id="Phobius"/>
    </source>
</evidence>
<evidence type="ECO:0000256" key="1">
    <source>
        <dbReference type="SAM" id="MobiDB-lite"/>
    </source>
</evidence>
<accession>A0A6C0KWQ4</accession>
<keyword evidence="2" id="KW-0812">Transmembrane</keyword>
<feature type="compositionally biased region" description="Gly residues" evidence="1">
    <location>
        <begin position="169"/>
        <end position="182"/>
    </location>
</feature>
<organism evidence="3">
    <name type="scientific">viral metagenome</name>
    <dbReference type="NCBI Taxonomy" id="1070528"/>
    <lineage>
        <taxon>unclassified sequences</taxon>
        <taxon>metagenomes</taxon>
        <taxon>organismal metagenomes</taxon>
    </lineage>
</organism>
<sequence>MNLYLIGFIAVAFMITVGGAYQLNSTGQTYGAVLFFIGSLILFIVYGMRWFGDSPLFTTTPGPWPPVINSCPDYLTYYKRTVGGIQKDTCIDTIGVSKDNSLLSTFPKDGSIPDNDSYYLDISGMSSDPATKNTQMCTAAINQKVTWEGVTNGESCVSPIAPGSSGSASGTGGASGAGGAGTGCPAPVAAH</sequence>
<keyword evidence="2" id="KW-1133">Transmembrane helix</keyword>